<comment type="caution">
    <text evidence="3">The sequence shown here is derived from an EMBL/GenBank/DDBJ whole genome shotgun (WGS) entry which is preliminary data.</text>
</comment>
<keyword evidence="3" id="KW-0808">Transferase</keyword>
<feature type="domain" description="Glycosyltransferase subfamily 4-like N-terminal" evidence="2">
    <location>
        <begin position="16"/>
        <end position="185"/>
    </location>
</feature>
<evidence type="ECO:0000313" key="3">
    <source>
        <dbReference type="EMBL" id="HGQ86177.1"/>
    </source>
</evidence>
<dbReference type="Pfam" id="PF13439">
    <property type="entry name" value="Glyco_transf_4"/>
    <property type="match status" value="1"/>
</dbReference>
<name>A0A7C4NU86_9BACT</name>
<dbReference type="EMBL" id="DSZN01000112">
    <property type="protein sequence ID" value="HGQ86177.1"/>
    <property type="molecule type" value="Genomic_DNA"/>
</dbReference>
<dbReference type="CDD" id="cd03811">
    <property type="entry name" value="GT4_GT28_WabH-like"/>
    <property type="match status" value="1"/>
</dbReference>
<gene>
    <name evidence="3" type="ORF">ENT66_07815</name>
</gene>
<evidence type="ECO:0000259" key="1">
    <source>
        <dbReference type="Pfam" id="PF00534"/>
    </source>
</evidence>
<dbReference type="AlphaFoldDB" id="A0A7C4NU86"/>
<dbReference type="InterPro" id="IPR028098">
    <property type="entry name" value="Glyco_trans_4-like_N"/>
</dbReference>
<proteinExistence type="predicted"/>
<organism evidence="3">
    <name type="scientific">Thermodesulfobacterium geofontis</name>
    <dbReference type="NCBI Taxonomy" id="1295609"/>
    <lineage>
        <taxon>Bacteria</taxon>
        <taxon>Pseudomonadati</taxon>
        <taxon>Thermodesulfobacteriota</taxon>
        <taxon>Thermodesulfobacteria</taxon>
        <taxon>Thermodesulfobacteriales</taxon>
        <taxon>Thermodesulfobacteriaceae</taxon>
        <taxon>Thermodesulfobacterium</taxon>
    </lineage>
</organism>
<dbReference type="PANTHER" id="PTHR12526:SF630">
    <property type="entry name" value="GLYCOSYLTRANSFERASE"/>
    <property type="match status" value="1"/>
</dbReference>
<feature type="domain" description="Glycosyl transferase family 1" evidence="1">
    <location>
        <begin position="206"/>
        <end position="335"/>
    </location>
</feature>
<dbReference type="InterPro" id="IPR001296">
    <property type="entry name" value="Glyco_trans_1"/>
</dbReference>
<dbReference type="Pfam" id="PF00534">
    <property type="entry name" value="Glycos_transf_1"/>
    <property type="match status" value="1"/>
</dbReference>
<dbReference type="PANTHER" id="PTHR12526">
    <property type="entry name" value="GLYCOSYLTRANSFERASE"/>
    <property type="match status" value="1"/>
</dbReference>
<protein>
    <submittedName>
        <fullName evidence="3">Glycosyltransferase</fullName>
    </submittedName>
</protein>
<reference evidence="3" key="1">
    <citation type="journal article" date="2020" name="mSystems">
        <title>Genome- and Community-Level Interaction Insights into Carbon Utilization and Element Cycling Functions of Hydrothermarchaeota in Hydrothermal Sediment.</title>
        <authorList>
            <person name="Zhou Z."/>
            <person name="Liu Y."/>
            <person name="Xu W."/>
            <person name="Pan J."/>
            <person name="Luo Z.H."/>
            <person name="Li M."/>
        </authorList>
    </citation>
    <scope>NUCLEOTIDE SEQUENCE [LARGE SCALE GENOMIC DNA]</scope>
    <source>
        <strain evidence="3">SpSt-6</strain>
    </source>
</reference>
<accession>A0A7C4NU86</accession>
<dbReference type="GO" id="GO:0016757">
    <property type="term" value="F:glycosyltransferase activity"/>
    <property type="evidence" value="ECO:0007669"/>
    <property type="project" value="InterPro"/>
</dbReference>
<sequence>MNKKKIIFIIPNLSGGGAERVCVNIYNELSKYENYNIFLVLFQNIVKYDIPFDNIILINTPGSSSILGKIQNFFIRLYKLSRIKKEINPHVSVSFLEQPDLLNILTKSNKHKIILSIRNYMTKYFKEMYNQKIRDKIIKLIYRFSYRTLSNKADLIVCVSKGVAEDLIENYGVNPDKIKVIYNPILLRAIEKQAYEPLEDYNLIFNNPVLITTGRLTKQKGQWYLLRIFKVLKEKYKDLKFVILGEGELKHYLVDLSEKLELKTFIWDRDKVSENFDVYFLGFQKNPFKFIARSKLFVFPSLWEGFGNALVEAMACGVPVVSSDCRSGPREILAPSTDFNYQTDKPEFAEYGILMPVFEIKYKSAKEPLEKKERMWVEVIDRILEDEELRSYYSMKSKERARDFAVEKIVKEWNNILTSLMHD</sequence>
<dbReference type="SUPFAM" id="SSF53756">
    <property type="entry name" value="UDP-Glycosyltransferase/glycogen phosphorylase"/>
    <property type="match status" value="1"/>
</dbReference>
<evidence type="ECO:0000259" key="2">
    <source>
        <dbReference type="Pfam" id="PF13439"/>
    </source>
</evidence>
<dbReference type="Gene3D" id="3.40.50.2000">
    <property type="entry name" value="Glycogen Phosphorylase B"/>
    <property type="match status" value="2"/>
</dbReference>